<sequence>MLEKQVGEPESEEMEEELKKAKD</sequence>
<reference evidence="2" key="1">
    <citation type="submission" date="2021-06" db="EMBL/GenBank/DDBJ databases">
        <authorList>
            <person name="Hodson N. C."/>
            <person name="Mongue J. A."/>
            <person name="Jaron S. K."/>
        </authorList>
    </citation>
    <scope>NUCLEOTIDE SEQUENCE</scope>
</reference>
<feature type="non-terminal residue" evidence="2">
    <location>
        <position position="23"/>
    </location>
</feature>
<dbReference type="Proteomes" id="UP000708208">
    <property type="component" value="Unassembled WGS sequence"/>
</dbReference>
<name>A0A8J2L4U9_9HEXA</name>
<evidence type="ECO:0000313" key="3">
    <source>
        <dbReference type="Proteomes" id="UP000708208"/>
    </source>
</evidence>
<gene>
    <name evidence="2" type="ORF">AFUS01_LOCUS26280</name>
</gene>
<protein>
    <submittedName>
        <fullName evidence="2">Uncharacterized protein</fullName>
    </submittedName>
</protein>
<dbReference type="EMBL" id="CAJVCH010348423">
    <property type="protein sequence ID" value="CAG7815613.1"/>
    <property type="molecule type" value="Genomic_DNA"/>
</dbReference>
<evidence type="ECO:0000256" key="1">
    <source>
        <dbReference type="SAM" id="MobiDB-lite"/>
    </source>
</evidence>
<proteinExistence type="predicted"/>
<organism evidence="2 3">
    <name type="scientific">Allacma fusca</name>
    <dbReference type="NCBI Taxonomy" id="39272"/>
    <lineage>
        <taxon>Eukaryota</taxon>
        <taxon>Metazoa</taxon>
        <taxon>Ecdysozoa</taxon>
        <taxon>Arthropoda</taxon>
        <taxon>Hexapoda</taxon>
        <taxon>Collembola</taxon>
        <taxon>Symphypleona</taxon>
        <taxon>Sminthuridae</taxon>
        <taxon>Allacma</taxon>
    </lineage>
</organism>
<dbReference type="AlphaFoldDB" id="A0A8J2L4U9"/>
<comment type="caution">
    <text evidence="2">The sequence shown here is derived from an EMBL/GenBank/DDBJ whole genome shotgun (WGS) entry which is preliminary data.</text>
</comment>
<evidence type="ECO:0000313" key="2">
    <source>
        <dbReference type="EMBL" id="CAG7815613.1"/>
    </source>
</evidence>
<keyword evidence="3" id="KW-1185">Reference proteome</keyword>
<feature type="region of interest" description="Disordered" evidence="1">
    <location>
        <begin position="1"/>
        <end position="23"/>
    </location>
</feature>
<accession>A0A8J2L4U9</accession>